<evidence type="ECO:0000313" key="2">
    <source>
        <dbReference type="EMBL" id="KAK9821815.1"/>
    </source>
</evidence>
<keyword evidence="1" id="KW-0472">Membrane</keyword>
<keyword evidence="1" id="KW-1133">Transmembrane helix</keyword>
<feature type="transmembrane region" description="Helical" evidence="1">
    <location>
        <begin position="51"/>
        <end position="71"/>
    </location>
</feature>
<evidence type="ECO:0000313" key="3">
    <source>
        <dbReference type="Proteomes" id="UP001438707"/>
    </source>
</evidence>
<comment type="caution">
    <text evidence="2">The sequence shown here is derived from an EMBL/GenBank/DDBJ whole genome shotgun (WGS) entry which is preliminary data.</text>
</comment>
<evidence type="ECO:0000256" key="1">
    <source>
        <dbReference type="SAM" id="Phobius"/>
    </source>
</evidence>
<name>A0AAW1QK66_9CHLO</name>
<keyword evidence="1" id="KW-0812">Transmembrane</keyword>
<dbReference type="Proteomes" id="UP001438707">
    <property type="component" value="Unassembled WGS sequence"/>
</dbReference>
<sequence length="146" mass="16319">MHPSQQPFQHTSQYRARFLRSPDTLPPPIVHRSVSSRRWSASRGGLQQSSALWRSVAVASLLLLLLGVFLWRSDSQQQGDQPHRTRQLASETSSAQCLQQQCTIRSYPGTITAWPDTPSVDRTPSHSTAGCFWGFPRVTVHVPAKS</sequence>
<organism evidence="2 3">
    <name type="scientific">Apatococcus lobatus</name>
    <dbReference type="NCBI Taxonomy" id="904363"/>
    <lineage>
        <taxon>Eukaryota</taxon>
        <taxon>Viridiplantae</taxon>
        <taxon>Chlorophyta</taxon>
        <taxon>core chlorophytes</taxon>
        <taxon>Trebouxiophyceae</taxon>
        <taxon>Chlorellales</taxon>
        <taxon>Chlorellaceae</taxon>
        <taxon>Apatococcus</taxon>
    </lineage>
</organism>
<dbReference type="EMBL" id="JALJOS010000035">
    <property type="protein sequence ID" value="KAK9821815.1"/>
    <property type="molecule type" value="Genomic_DNA"/>
</dbReference>
<reference evidence="2 3" key="1">
    <citation type="journal article" date="2024" name="Nat. Commun.">
        <title>Phylogenomics reveals the evolutionary origins of lichenization in chlorophyte algae.</title>
        <authorList>
            <person name="Puginier C."/>
            <person name="Libourel C."/>
            <person name="Otte J."/>
            <person name="Skaloud P."/>
            <person name="Haon M."/>
            <person name="Grisel S."/>
            <person name="Petersen M."/>
            <person name="Berrin J.G."/>
            <person name="Delaux P.M."/>
            <person name="Dal Grande F."/>
            <person name="Keller J."/>
        </authorList>
    </citation>
    <scope>NUCLEOTIDE SEQUENCE [LARGE SCALE GENOMIC DNA]</scope>
    <source>
        <strain evidence="2 3">SAG 2145</strain>
    </source>
</reference>
<protein>
    <submittedName>
        <fullName evidence="2">Uncharacterized protein</fullName>
    </submittedName>
</protein>
<proteinExistence type="predicted"/>
<dbReference type="AlphaFoldDB" id="A0AAW1QK66"/>
<keyword evidence="3" id="KW-1185">Reference proteome</keyword>
<accession>A0AAW1QK66</accession>
<gene>
    <name evidence="2" type="ORF">WJX74_000451</name>
</gene>